<gene>
    <name evidence="10" type="ORF">HMPREF9623_01217</name>
</gene>
<dbReference type="InterPro" id="IPR016454">
    <property type="entry name" value="Cysteine_dSase"/>
</dbReference>
<dbReference type="EMBL" id="AGEL01000007">
    <property type="protein sequence ID" value="EHO16518.1"/>
    <property type="molecule type" value="Genomic_DNA"/>
</dbReference>
<protein>
    <recommendedName>
        <fullName evidence="9">Aminotransferase class V domain-containing protein</fullName>
    </recommendedName>
</protein>
<dbReference type="GO" id="GO:0031071">
    <property type="term" value="F:cysteine desulfurase activity"/>
    <property type="evidence" value="ECO:0007669"/>
    <property type="project" value="UniProtKB-EC"/>
</dbReference>
<dbReference type="RefSeq" id="WP_009533050.1">
    <property type="nucleotide sequence ID" value="NZ_JH590863.1"/>
</dbReference>
<evidence type="ECO:0000256" key="4">
    <source>
        <dbReference type="ARBA" id="ARBA00022723"/>
    </source>
</evidence>
<dbReference type="Gene3D" id="1.10.260.50">
    <property type="match status" value="1"/>
</dbReference>
<keyword evidence="4" id="KW-0479">Metal-binding</keyword>
<keyword evidence="7" id="KW-0411">Iron-sulfur</keyword>
<evidence type="ECO:0000256" key="3">
    <source>
        <dbReference type="ARBA" id="ARBA00022679"/>
    </source>
</evidence>
<evidence type="ECO:0000313" key="10">
    <source>
        <dbReference type="EMBL" id="EHO16518.1"/>
    </source>
</evidence>
<keyword evidence="11" id="KW-1185">Reference proteome</keyword>
<evidence type="ECO:0000256" key="5">
    <source>
        <dbReference type="ARBA" id="ARBA00022898"/>
    </source>
</evidence>
<evidence type="ECO:0000256" key="8">
    <source>
        <dbReference type="ARBA" id="ARBA00050776"/>
    </source>
</evidence>
<evidence type="ECO:0000256" key="7">
    <source>
        <dbReference type="ARBA" id="ARBA00023014"/>
    </source>
</evidence>
<comment type="catalytic activity">
    <reaction evidence="8">
        <text>(sulfur carrier)-H + L-cysteine = (sulfur carrier)-SH + L-alanine</text>
        <dbReference type="Rhea" id="RHEA:43892"/>
        <dbReference type="Rhea" id="RHEA-COMP:14737"/>
        <dbReference type="Rhea" id="RHEA-COMP:14739"/>
        <dbReference type="ChEBI" id="CHEBI:29917"/>
        <dbReference type="ChEBI" id="CHEBI:35235"/>
        <dbReference type="ChEBI" id="CHEBI:57972"/>
        <dbReference type="ChEBI" id="CHEBI:64428"/>
        <dbReference type="EC" id="2.8.1.7"/>
    </reaction>
</comment>
<keyword evidence="3" id="KW-0808">Transferase</keyword>
<dbReference type="PANTHER" id="PTHR11601">
    <property type="entry name" value="CYSTEINE DESULFURYLASE FAMILY MEMBER"/>
    <property type="match status" value="1"/>
</dbReference>
<evidence type="ECO:0000313" key="11">
    <source>
        <dbReference type="Proteomes" id="UP000018466"/>
    </source>
</evidence>
<dbReference type="GO" id="GO:0046872">
    <property type="term" value="F:metal ion binding"/>
    <property type="evidence" value="ECO:0007669"/>
    <property type="project" value="UniProtKB-KW"/>
</dbReference>
<dbReference type="GO" id="GO:0051536">
    <property type="term" value="F:iron-sulfur cluster binding"/>
    <property type="evidence" value="ECO:0007669"/>
    <property type="project" value="UniProtKB-KW"/>
</dbReference>
<dbReference type="GeneID" id="86940977"/>
<dbReference type="PANTHER" id="PTHR11601:SF34">
    <property type="entry name" value="CYSTEINE DESULFURASE"/>
    <property type="match status" value="1"/>
</dbReference>
<comment type="similarity">
    <text evidence="2">Belongs to the class-V pyridoxal-phosphate-dependent aminotransferase family. NifS/IscS subfamily.</text>
</comment>
<dbReference type="InterPro" id="IPR015421">
    <property type="entry name" value="PyrdxlP-dep_Trfase_major"/>
</dbReference>
<dbReference type="SUPFAM" id="SSF53383">
    <property type="entry name" value="PLP-dependent transferases"/>
    <property type="match status" value="1"/>
</dbReference>
<dbReference type="Gene3D" id="3.40.640.10">
    <property type="entry name" value="Type I PLP-dependent aspartate aminotransferase-like (Major domain)"/>
    <property type="match status" value="1"/>
</dbReference>
<comment type="cofactor">
    <cofactor evidence="1">
        <name>pyridoxal 5'-phosphate</name>
        <dbReference type="ChEBI" id="CHEBI:597326"/>
    </cofactor>
</comment>
<dbReference type="InterPro" id="IPR015422">
    <property type="entry name" value="PyrdxlP-dep_Trfase_small"/>
</dbReference>
<evidence type="ECO:0000256" key="1">
    <source>
        <dbReference type="ARBA" id="ARBA00001933"/>
    </source>
</evidence>
<proteinExistence type="inferred from homology"/>
<accession>A0AA36Y4D2</accession>
<dbReference type="InterPro" id="IPR000192">
    <property type="entry name" value="Aminotrans_V_dom"/>
</dbReference>
<name>A0AA36Y4D2_9FIRM</name>
<keyword evidence="6" id="KW-0408">Iron</keyword>
<dbReference type="PIRSF" id="PIRSF005572">
    <property type="entry name" value="NifS"/>
    <property type="match status" value="1"/>
</dbReference>
<dbReference type="Gene3D" id="3.90.1150.10">
    <property type="entry name" value="Aspartate Aminotransferase, domain 1"/>
    <property type="match status" value="1"/>
</dbReference>
<sequence>MIYLDHAATVSLCPSALEAMLPYLTAQCGNPSALYESGRRARQAVSRARREIAETLGCLPEELYFTSGGTEADNWALLSMAEAARARGEAPFLVSAAIEHHAVLETLRYGKETGLLDYALLPVTGDGVAALSGLDALLAKRPALVSCMGANNETGALQPLGELLARCRERNVPLHSDLVQVYGQLPLKSLLGEELPDLFSVSAHKFGGPKGVGFLYIRRGLAVGALLHGGSQERGRRAGTENVAGIVGMAAAAKVAFAEMAESGEKKRVLTELFFRLLREELPAVYRNGSETARLPGHLNLCFPGVSAELLLILLDQAGIAASAGAACASGALEPSHVLLAMGRSEKEARASIRFSFGAENTEEEVRKAAQIVTNCVKGLQEEQNV</sequence>
<dbReference type="Proteomes" id="UP000018466">
    <property type="component" value="Unassembled WGS sequence"/>
</dbReference>
<dbReference type="Pfam" id="PF00266">
    <property type="entry name" value="Aminotran_5"/>
    <property type="match status" value="1"/>
</dbReference>
<dbReference type="AlphaFoldDB" id="A0AA36Y4D2"/>
<evidence type="ECO:0000256" key="2">
    <source>
        <dbReference type="ARBA" id="ARBA00006490"/>
    </source>
</evidence>
<feature type="domain" description="Aminotransferase class V" evidence="9">
    <location>
        <begin position="2"/>
        <end position="367"/>
    </location>
</feature>
<organism evidence="10 11">
    <name type="scientific">Stomatobaculum longum</name>
    <dbReference type="NCBI Taxonomy" id="796942"/>
    <lineage>
        <taxon>Bacteria</taxon>
        <taxon>Bacillati</taxon>
        <taxon>Bacillota</taxon>
        <taxon>Clostridia</taxon>
        <taxon>Lachnospirales</taxon>
        <taxon>Lachnospiraceae</taxon>
        <taxon>Stomatobaculum</taxon>
    </lineage>
</organism>
<evidence type="ECO:0000256" key="6">
    <source>
        <dbReference type="ARBA" id="ARBA00023004"/>
    </source>
</evidence>
<reference evidence="10 11" key="1">
    <citation type="submission" date="2011-10" db="EMBL/GenBank/DDBJ databases">
        <title>The Genome Sequence of Lachnospiraceae bacterium ACC2.</title>
        <authorList>
            <consortium name="The Broad Institute Genome Sequencing Platform"/>
            <person name="Earl A."/>
            <person name="Ward D."/>
            <person name="Feldgarden M."/>
            <person name="Gevers D."/>
            <person name="Sizova M."/>
            <person name="Hazen A."/>
            <person name="Epstein S."/>
            <person name="Young S.K."/>
            <person name="Zeng Q."/>
            <person name="Gargeya S."/>
            <person name="Fitzgerald M."/>
            <person name="Haas B."/>
            <person name="Abouelleil A."/>
            <person name="Alvarado L."/>
            <person name="Arachchi H.M."/>
            <person name="Berlin A."/>
            <person name="Brown A."/>
            <person name="Chapman S.B."/>
            <person name="Chen Z."/>
            <person name="Dunbar C."/>
            <person name="Freedman E."/>
            <person name="Gearin G."/>
            <person name="Goldberg J."/>
            <person name="Griggs A."/>
            <person name="Gujja S."/>
            <person name="Heiman D."/>
            <person name="Howarth C."/>
            <person name="Larson L."/>
            <person name="Lui A."/>
            <person name="MacDonald P.J.P."/>
            <person name="Montmayeur A."/>
            <person name="Murphy C."/>
            <person name="Neiman D."/>
            <person name="Pearson M."/>
            <person name="Priest M."/>
            <person name="Roberts A."/>
            <person name="Saif S."/>
            <person name="Shea T."/>
            <person name="Shenoy N."/>
            <person name="Sisk P."/>
            <person name="Stolte C."/>
            <person name="Sykes S."/>
            <person name="Wortman J."/>
            <person name="Nusbaum C."/>
            <person name="Birren B."/>
        </authorList>
    </citation>
    <scope>NUCLEOTIDE SEQUENCE [LARGE SCALE GENOMIC DNA]</scope>
    <source>
        <strain evidence="10 11">ACC2</strain>
    </source>
</reference>
<dbReference type="InterPro" id="IPR015424">
    <property type="entry name" value="PyrdxlP-dep_Trfase"/>
</dbReference>
<keyword evidence="5" id="KW-0663">Pyridoxal phosphate</keyword>
<comment type="caution">
    <text evidence="10">The sequence shown here is derived from an EMBL/GenBank/DDBJ whole genome shotgun (WGS) entry which is preliminary data.</text>
</comment>
<evidence type="ECO:0000259" key="9">
    <source>
        <dbReference type="Pfam" id="PF00266"/>
    </source>
</evidence>